<evidence type="ECO:0000259" key="1">
    <source>
        <dbReference type="Pfam" id="PF05838"/>
    </source>
</evidence>
<name>A0A2Z4QEB8_9CAUD</name>
<dbReference type="InterPro" id="IPR018537">
    <property type="entry name" value="Peptidoglycan-bd_3"/>
</dbReference>
<evidence type="ECO:0000313" key="3">
    <source>
        <dbReference type="EMBL" id="AWY08467.1"/>
    </source>
</evidence>
<proteinExistence type="predicted"/>
<feature type="domain" description="Peptidoglycan binding" evidence="2">
    <location>
        <begin position="100"/>
        <end position="179"/>
    </location>
</feature>
<feature type="domain" description="TtsA-like Glycoside hydrolase family 108" evidence="1">
    <location>
        <begin position="12"/>
        <end position="96"/>
    </location>
</feature>
<dbReference type="Gene3D" id="1.20.141.10">
    <property type="entry name" value="Chitosanase, subunit A, domain 1"/>
    <property type="match status" value="1"/>
</dbReference>
<dbReference type="EMBL" id="MH248138">
    <property type="protein sequence ID" value="AWY08467.1"/>
    <property type="molecule type" value="Genomic_DNA"/>
</dbReference>
<gene>
    <name evidence="3" type="ORF">Alexandra_203</name>
</gene>
<evidence type="ECO:0000259" key="2">
    <source>
        <dbReference type="Pfam" id="PF09374"/>
    </source>
</evidence>
<keyword evidence="4" id="KW-1185">Reference proteome</keyword>
<dbReference type="SUPFAM" id="SSF53955">
    <property type="entry name" value="Lysozyme-like"/>
    <property type="match status" value="1"/>
</dbReference>
<sequence>MDALTFRKNAIAEVIDREGGSTYTNRAADRGGPTRWGVTEKNARAYGYKGDMQNLPYEIAYAIYSANFWDFCKCDEIAKFSQELALWVFDYAVNSGPPAAIAELQDQLNILNQRGKLYPDFAPAANVGPKTIAALAAYVKVRDIKVLAYAYNGCRIAKLKNIAKVDETQEDNIYGWYQRVITITKQVGVH</sequence>
<dbReference type="Proteomes" id="UP000251795">
    <property type="component" value="Segment"/>
</dbReference>
<dbReference type="Pfam" id="PF05838">
    <property type="entry name" value="Glyco_hydro_108"/>
    <property type="match status" value="1"/>
</dbReference>
<organism evidence="3 4">
    <name type="scientific">Erwinia phage vB_EamM_Alexandra</name>
    <dbReference type="NCBI Taxonomy" id="2201424"/>
    <lineage>
        <taxon>Viruses</taxon>
        <taxon>Duplodnaviria</taxon>
        <taxon>Heunggongvirae</taxon>
        <taxon>Uroviricota</taxon>
        <taxon>Caudoviricetes</taxon>
        <taxon>Alexandravirus</taxon>
        <taxon>Alexandravirus alexandra</taxon>
    </lineage>
</organism>
<dbReference type="Pfam" id="PF09374">
    <property type="entry name" value="PG_binding_3"/>
    <property type="match status" value="1"/>
</dbReference>
<accession>A0A2Z4QEB8</accession>
<reference evidence="3 4" key="1">
    <citation type="submission" date="2018-04" db="EMBL/GenBank/DDBJ databases">
        <authorList>
            <person name="Go L.Y."/>
            <person name="Mitchell J.A."/>
        </authorList>
    </citation>
    <scope>NUCLEOTIDE SEQUENCE [LARGE SCALE GENOMIC DNA]</scope>
</reference>
<evidence type="ECO:0000313" key="4">
    <source>
        <dbReference type="Proteomes" id="UP000251795"/>
    </source>
</evidence>
<dbReference type="InterPro" id="IPR023346">
    <property type="entry name" value="Lysozyme-like_dom_sf"/>
</dbReference>
<protein>
    <submittedName>
        <fullName evidence="3">Uncharacterized protein</fullName>
    </submittedName>
</protein>
<dbReference type="CDD" id="cd13926">
    <property type="entry name" value="N-acetylmuramidase_GH108"/>
    <property type="match status" value="1"/>
</dbReference>
<dbReference type="InterPro" id="IPR008565">
    <property type="entry name" value="TtsA-like_GH18_dom"/>
</dbReference>